<feature type="domain" description="BTB" evidence="1">
    <location>
        <begin position="23"/>
        <end position="95"/>
    </location>
</feature>
<proteinExistence type="predicted"/>
<protein>
    <recommendedName>
        <fullName evidence="5">BTB domain-containing protein</fullName>
    </recommendedName>
</protein>
<dbReference type="InterPro" id="IPR011705">
    <property type="entry name" value="BACK"/>
</dbReference>
<dbReference type="PANTHER" id="PTHR24410:SF23">
    <property type="entry name" value="BTB DOMAIN-CONTAINING PROTEIN-RELATED"/>
    <property type="match status" value="1"/>
</dbReference>
<evidence type="ECO:0000259" key="1">
    <source>
        <dbReference type="PROSITE" id="PS50097"/>
    </source>
</evidence>
<dbReference type="OrthoDB" id="2372300at2759"/>
<dbReference type="SMART" id="SM00225">
    <property type="entry name" value="BTB"/>
    <property type="match status" value="1"/>
</dbReference>
<dbReference type="InterPro" id="IPR000210">
    <property type="entry name" value="BTB/POZ_dom"/>
</dbReference>
<dbReference type="Gene3D" id="1.25.40.420">
    <property type="match status" value="1"/>
</dbReference>
<gene>
    <name evidence="3" type="ORF">Glove_476g98</name>
</gene>
<dbReference type="AlphaFoldDB" id="A0A397GKS5"/>
<dbReference type="Proteomes" id="UP000266861">
    <property type="component" value="Unassembled WGS sequence"/>
</dbReference>
<organism evidence="3 4">
    <name type="scientific">Diversispora epigaea</name>
    <dbReference type="NCBI Taxonomy" id="1348612"/>
    <lineage>
        <taxon>Eukaryota</taxon>
        <taxon>Fungi</taxon>
        <taxon>Fungi incertae sedis</taxon>
        <taxon>Mucoromycota</taxon>
        <taxon>Glomeromycotina</taxon>
        <taxon>Glomeromycetes</taxon>
        <taxon>Diversisporales</taxon>
        <taxon>Diversisporaceae</taxon>
        <taxon>Diversispora</taxon>
    </lineage>
</organism>
<dbReference type="PROSITE" id="PS50097">
    <property type="entry name" value="BTB"/>
    <property type="match status" value="1"/>
</dbReference>
<evidence type="ECO:0000313" key="4">
    <source>
        <dbReference type="Proteomes" id="UP000266861"/>
    </source>
</evidence>
<dbReference type="Gene3D" id="3.30.710.10">
    <property type="entry name" value="Potassium Channel Kv1.1, Chain A"/>
    <property type="match status" value="1"/>
</dbReference>
<name>A0A397GKS5_9GLOM</name>
<sequence length="653" mass="75480">MTTKFYDRLSNDLTQLLENPIDCNVIIKVGEAPVSQIYEVHSYILQSRSPYFKKKFNESPFNENHVKELKIPNISVKVFNVIIKYIYGGTITLEKLENSIIFDLLMASHELDLDELVEHLQTHLITNNASWLRLNFAHVYQTSYQVKNFKIIQNFCNNIIAKHPNTIFESEDFNSLPEDVLISIIRLDDLQLEEDKIWDYVIQWGKAKNPNLPADLNEWTRDDFLTLKTILKHCLPHIRYFNFSGEQVVKKLYPYQQLFEPKLLLEINTKLLAPNEPISSTILPPRNILNVTLPTRTNPIPSNIITDEHALEISSWIDRKETSYIENNPYEFKLLVRGSKDGFDVKTIFEICDKISNTVIIVKVEGTGEILGGYNPLEIENNVNQKWLSTDLNEWTRDDFLTLKTILKHCLPHIRYFNFSGEQVVKKLYPYQQLFEPKLLLEINTKLLAPNEPISSTILPPRNILNVTLPTRTNPIPSNIITDEHALEISSWIDRKETSYIENNPYEFKLLVRGSKDGFDVKTIFEICDKISNTVIIVKVEGTGEILGGYNPLEIENNVNQKWLSSQDSFTFSLKTEILKTSIVSRVISFNLAIYYDSGGSYLQFGNTLNLRGNLKTGEYSCCFPYNYEKQIRSDTNGFSVEEFEVFKVSPKK</sequence>
<dbReference type="Pfam" id="PF07534">
    <property type="entry name" value="TLD"/>
    <property type="match status" value="2"/>
</dbReference>
<keyword evidence="4" id="KW-1185">Reference proteome</keyword>
<dbReference type="InterPro" id="IPR051481">
    <property type="entry name" value="BTB-POZ/Galectin-3-binding"/>
</dbReference>
<dbReference type="PANTHER" id="PTHR24410">
    <property type="entry name" value="HL07962P-RELATED"/>
    <property type="match status" value="1"/>
</dbReference>
<dbReference type="CDD" id="cd18186">
    <property type="entry name" value="BTB_POZ_ZBTB_KLHL-like"/>
    <property type="match status" value="1"/>
</dbReference>
<dbReference type="Pfam" id="PF00651">
    <property type="entry name" value="BTB"/>
    <property type="match status" value="1"/>
</dbReference>
<evidence type="ECO:0000313" key="3">
    <source>
        <dbReference type="EMBL" id="RHZ51591.1"/>
    </source>
</evidence>
<accession>A0A397GKS5</accession>
<dbReference type="PROSITE" id="PS51886">
    <property type="entry name" value="TLDC"/>
    <property type="match status" value="1"/>
</dbReference>
<feature type="domain" description="TLDc" evidence="2">
    <location>
        <begin position="479"/>
        <end position="650"/>
    </location>
</feature>
<dbReference type="InterPro" id="IPR011333">
    <property type="entry name" value="SKP1/BTB/POZ_sf"/>
</dbReference>
<evidence type="ECO:0000259" key="2">
    <source>
        <dbReference type="PROSITE" id="PS51886"/>
    </source>
</evidence>
<dbReference type="SUPFAM" id="SSF54695">
    <property type="entry name" value="POZ domain"/>
    <property type="match status" value="1"/>
</dbReference>
<dbReference type="EMBL" id="PQFF01000415">
    <property type="protein sequence ID" value="RHZ51591.1"/>
    <property type="molecule type" value="Genomic_DNA"/>
</dbReference>
<reference evidence="3 4" key="1">
    <citation type="submission" date="2018-08" db="EMBL/GenBank/DDBJ databases">
        <title>Genome and evolution of the arbuscular mycorrhizal fungus Diversispora epigaea (formerly Glomus versiforme) and its bacterial endosymbionts.</title>
        <authorList>
            <person name="Sun X."/>
            <person name="Fei Z."/>
            <person name="Harrison M."/>
        </authorList>
    </citation>
    <scope>NUCLEOTIDE SEQUENCE [LARGE SCALE GENOMIC DNA]</scope>
    <source>
        <strain evidence="3 4">IT104</strain>
    </source>
</reference>
<dbReference type="InterPro" id="IPR006571">
    <property type="entry name" value="TLDc_dom"/>
</dbReference>
<comment type="caution">
    <text evidence="3">The sequence shown here is derived from an EMBL/GenBank/DDBJ whole genome shotgun (WGS) entry which is preliminary data.</text>
</comment>
<dbReference type="Pfam" id="PF07707">
    <property type="entry name" value="BACK"/>
    <property type="match status" value="1"/>
</dbReference>
<evidence type="ECO:0008006" key="5">
    <source>
        <dbReference type="Google" id="ProtNLM"/>
    </source>
</evidence>